<evidence type="ECO:0000313" key="4">
    <source>
        <dbReference type="Proteomes" id="UP000323426"/>
    </source>
</evidence>
<dbReference type="EMBL" id="VWSF01000008">
    <property type="protein sequence ID" value="KAA5545795.1"/>
    <property type="molecule type" value="Genomic_DNA"/>
</dbReference>
<dbReference type="InterPro" id="IPR051803">
    <property type="entry name" value="TA_system_RelE-like_toxin"/>
</dbReference>
<gene>
    <name evidence="3" type="ORF">F0145_12760</name>
</gene>
<organism evidence="3 4">
    <name type="scientific">Adhaeribacter rhizoryzae</name>
    <dbReference type="NCBI Taxonomy" id="2607907"/>
    <lineage>
        <taxon>Bacteria</taxon>
        <taxon>Pseudomonadati</taxon>
        <taxon>Bacteroidota</taxon>
        <taxon>Cytophagia</taxon>
        <taxon>Cytophagales</taxon>
        <taxon>Hymenobacteraceae</taxon>
        <taxon>Adhaeribacter</taxon>
    </lineage>
</organism>
<evidence type="ECO:0000313" key="3">
    <source>
        <dbReference type="EMBL" id="KAA5545795.1"/>
    </source>
</evidence>
<dbReference type="AlphaFoldDB" id="A0A5M6DKE2"/>
<comment type="caution">
    <text evidence="3">The sequence shown here is derived from an EMBL/GenBank/DDBJ whole genome shotgun (WGS) entry which is preliminary data.</text>
</comment>
<keyword evidence="4" id="KW-1185">Reference proteome</keyword>
<dbReference type="PANTHER" id="PTHR33755:SF5">
    <property type="entry name" value="TYPE II TOXIN-ANTITOXIN SYSTEM RELE_PARE FAMILY TOXIN"/>
    <property type="match status" value="1"/>
</dbReference>
<sequence length="100" mass="11901">MVKINWTRQAIENIHEIREYFGHQSKRFAEELTDKFFEKAESLAKFPQIGRVVPEIGKPEIREVIFRNYRIIYHLVSTSQINIIAIHNSNRPLTEESLFE</sequence>
<evidence type="ECO:0000256" key="2">
    <source>
        <dbReference type="ARBA" id="ARBA00022649"/>
    </source>
</evidence>
<dbReference type="Gene3D" id="3.30.2310.20">
    <property type="entry name" value="RelE-like"/>
    <property type="match status" value="1"/>
</dbReference>
<name>A0A5M6DKE2_9BACT</name>
<proteinExistence type="inferred from homology"/>
<dbReference type="PANTHER" id="PTHR33755">
    <property type="entry name" value="TOXIN PARE1-RELATED"/>
    <property type="match status" value="1"/>
</dbReference>
<accession>A0A5M6DKE2</accession>
<comment type="similarity">
    <text evidence="1">Belongs to the RelE toxin family.</text>
</comment>
<dbReference type="RefSeq" id="WP_150088797.1">
    <property type="nucleotide sequence ID" value="NZ_VWSF01000008.1"/>
</dbReference>
<dbReference type="Pfam" id="PF05016">
    <property type="entry name" value="ParE_toxin"/>
    <property type="match status" value="1"/>
</dbReference>
<dbReference type="InterPro" id="IPR035093">
    <property type="entry name" value="RelE/ParE_toxin_dom_sf"/>
</dbReference>
<evidence type="ECO:0000256" key="1">
    <source>
        <dbReference type="ARBA" id="ARBA00006226"/>
    </source>
</evidence>
<reference evidence="3 4" key="1">
    <citation type="submission" date="2019-09" db="EMBL/GenBank/DDBJ databases">
        <title>Genome sequence and assembly of Adhaeribacter sp.</title>
        <authorList>
            <person name="Chhetri G."/>
        </authorList>
    </citation>
    <scope>NUCLEOTIDE SEQUENCE [LARGE SCALE GENOMIC DNA]</scope>
    <source>
        <strain evidence="3 4">DK36</strain>
    </source>
</reference>
<dbReference type="Proteomes" id="UP000323426">
    <property type="component" value="Unassembled WGS sequence"/>
</dbReference>
<keyword evidence="2" id="KW-1277">Toxin-antitoxin system</keyword>
<dbReference type="InterPro" id="IPR007712">
    <property type="entry name" value="RelE/ParE_toxin"/>
</dbReference>
<protein>
    <submittedName>
        <fullName evidence="3">Type II toxin-antitoxin system RelE/ParE family toxin</fullName>
    </submittedName>
</protein>